<protein>
    <recommendedName>
        <fullName evidence="7">MICOS complex subunit MIC60</fullName>
    </recommendedName>
    <alternativeName>
        <fullName evidence="7">Mitofilin</fullName>
    </alternativeName>
</protein>
<evidence type="ECO:0000256" key="7">
    <source>
        <dbReference type="RuleBase" id="RU363000"/>
    </source>
</evidence>
<sequence>MLKNYGLHVRHFEGQSSMVRRESDVLTPLDNEVAAIKEAGSSIPVVHGILEAIPEDALTRGVFTEESLIARWKHVKKVCKRVALVDEVGTSPFRYFLSYFQSFLIIDNPRPPLDEELDLTQLDTFKLLAFADYHIKHGDFDQAVRYVNQLQGMPRRVADTWLKEAILLLEVSQAANVLSATASASGLGALCI</sequence>
<keyword evidence="5 7" id="KW-0496">Mitochondrion</keyword>
<keyword evidence="4" id="KW-1133">Transmembrane helix</keyword>
<dbReference type="Proteomes" id="UP000694865">
    <property type="component" value="Unplaced"/>
</dbReference>
<evidence type="ECO:0000256" key="3">
    <source>
        <dbReference type="ARBA" id="ARBA00022792"/>
    </source>
</evidence>
<keyword evidence="6" id="KW-0472">Membrane</keyword>
<comment type="similarity">
    <text evidence="1 7">Belongs to the MICOS complex subunit Mic60 family.</text>
</comment>
<comment type="subunit">
    <text evidence="7">Component of the mitochondrial contact site and cristae organizing system (MICOS) complex.</text>
</comment>
<gene>
    <name evidence="9" type="primary">LOC100369509</name>
</gene>
<dbReference type="GeneID" id="100369509"/>
<keyword evidence="3 7" id="KW-0999">Mitochondrion inner membrane</keyword>
<comment type="subcellular location">
    <subcellularLocation>
        <location evidence="7">Mitochondrion inner membrane</location>
        <topology evidence="7">Single-pass membrane protein</topology>
    </subcellularLocation>
</comment>
<keyword evidence="8" id="KW-1185">Reference proteome</keyword>
<evidence type="ECO:0000256" key="4">
    <source>
        <dbReference type="ARBA" id="ARBA00022989"/>
    </source>
</evidence>
<evidence type="ECO:0000256" key="2">
    <source>
        <dbReference type="ARBA" id="ARBA00022692"/>
    </source>
</evidence>
<dbReference type="PANTHER" id="PTHR15415:SF7">
    <property type="entry name" value="MICOS COMPLEX SUBUNIT MIC60"/>
    <property type="match status" value="1"/>
</dbReference>
<organism evidence="8 9">
    <name type="scientific">Saccoglossus kowalevskii</name>
    <name type="common">Acorn worm</name>
    <dbReference type="NCBI Taxonomy" id="10224"/>
    <lineage>
        <taxon>Eukaryota</taxon>
        <taxon>Metazoa</taxon>
        <taxon>Hemichordata</taxon>
        <taxon>Enteropneusta</taxon>
        <taxon>Harrimaniidae</taxon>
        <taxon>Saccoglossus</taxon>
    </lineage>
</organism>
<keyword evidence="2 7" id="KW-0812">Transmembrane</keyword>
<reference evidence="9" key="1">
    <citation type="submission" date="2025-08" db="UniProtKB">
        <authorList>
            <consortium name="RefSeq"/>
        </authorList>
    </citation>
    <scope>IDENTIFICATION</scope>
    <source>
        <tissue evidence="9">Testes</tissue>
    </source>
</reference>
<dbReference type="InterPro" id="IPR019133">
    <property type="entry name" value="MIC60"/>
</dbReference>
<evidence type="ECO:0000256" key="1">
    <source>
        <dbReference type="ARBA" id="ARBA00010877"/>
    </source>
</evidence>
<dbReference type="Pfam" id="PF09731">
    <property type="entry name" value="Mitofilin"/>
    <property type="match status" value="1"/>
</dbReference>
<comment type="function">
    <text evidence="7">Component of the MICOS complex, a large protein complex of the mitochondrial inner membrane that plays crucial roles in the maintenance of crista junctions, inner membrane architecture, and formation of contact sites to the outer membrane.</text>
</comment>
<evidence type="ECO:0000313" key="9">
    <source>
        <dbReference type="RefSeq" id="XP_006814251.1"/>
    </source>
</evidence>
<dbReference type="PANTHER" id="PTHR15415">
    <property type="entry name" value="MITOFILIN"/>
    <property type="match status" value="1"/>
</dbReference>
<evidence type="ECO:0000313" key="8">
    <source>
        <dbReference type="Proteomes" id="UP000694865"/>
    </source>
</evidence>
<accession>A0ABM0M2L0</accession>
<evidence type="ECO:0000256" key="5">
    <source>
        <dbReference type="ARBA" id="ARBA00023128"/>
    </source>
</evidence>
<evidence type="ECO:0000256" key="6">
    <source>
        <dbReference type="ARBA" id="ARBA00023136"/>
    </source>
</evidence>
<name>A0ABM0M2L0_SACKO</name>
<dbReference type="RefSeq" id="XP_006814251.1">
    <property type="nucleotide sequence ID" value="XM_006814188.1"/>
</dbReference>
<proteinExistence type="inferred from homology"/>